<name>A0A813RMH4_9BILA</name>
<dbReference type="PANTHER" id="PTHR36902:SF1">
    <property type="entry name" value="ENRICHED IN SURFACE-LABELED PROTEOME PROTEIN 9"/>
    <property type="match status" value="1"/>
</dbReference>
<keyword evidence="1" id="KW-0472">Membrane</keyword>
<dbReference type="Pfam" id="PF25899">
    <property type="entry name" value="DUF7959"/>
    <property type="match status" value="1"/>
</dbReference>
<gene>
    <name evidence="5" type="ORF">OXX778_LOCUS5535</name>
</gene>
<dbReference type="InterPro" id="IPR058831">
    <property type="entry name" value="LolA-like_dom_2nd"/>
</dbReference>
<feature type="domain" description="LolA-like" evidence="3">
    <location>
        <begin position="236"/>
        <end position="452"/>
    </location>
</feature>
<sequence length="634" mass="72544">MIWNFLIVFIFLNGIFCQGQDLEFCDINKIQPDPEKLQIPAVDLNSQYQAVLERNALGVTEEIKEYYDGKNNIGIAITTDASLKTSAYAYFSLNELLLVMNKKCVTYKLNESYSLTPFFLVTDQQGNEHIVSPLTVALRNLTFIYTGSSSSIRGIPVNEWQTCAYSSKEKRTYKITVSFSNPKKWSPAEISANFPSVPVQTKIESLGQDGSYKSEVLSVFKYKSRLDLTLEDYFVPSGVYCPGRINLKSLPTMPKSFTFSNQLSETIVEVLDKAGKIDYLREDYDYNYKLFRFDYDKANQAFSEIHDFTTGLNYIINRKTGECKIDILKAGQVDSQLNGTNVEIRDPSAFFDFDGADFQYVGERRQDGINTDVWIGRKTINGLESILEWYFMAESWNKTDLSQKYVPTPIKFITYTTAKLQNATGVLKVTNNIFNFRETELNLFEYDIRSCVTDLEKQSFLFSVSVGYTDVIRSNLRRFQEAVVLAIQKIARVVLLRITVPQVAFYSDFVIVTFDLYERSKIYGNVLVPMDDLILRDAVENLKDFFKFENLEISFIDDLEKNVTVVIFSNSLNDHVDSEGYVTFQIEKVDKGFSSTSVFVITLIVIAVGALFGLYLIQLHSLNKINLPFLKLFY</sequence>
<dbReference type="OrthoDB" id="5983572at2759"/>
<keyword evidence="6" id="KW-1185">Reference proteome</keyword>
<feature type="chain" id="PRO_5032540167" evidence="2">
    <location>
        <begin position="20"/>
        <end position="634"/>
    </location>
</feature>
<dbReference type="Proteomes" id="UP000663879">
    <property type="component" value="Unassembled WGS sequence"/>
</dbReference>
<comment type="caution">
    <text evidence="5">The sequence shown here is derived from an EMBL/GenBank/DDBJ whole genome shotgun (WGS) entry which is preliminary data.</text>
</comment>
<organism evidence="5 6">
    <name type="scientific">Brachionus calyciflorus</name>
    <dbReference type="NCBI Taxonomy" id="104777"/>
    <lineage>
        <taxon>Eukaryota</taxon>
        <taxon>Metazoa</taxon>
        <taxon>Spiralia</taxon>
        <taxon>Gnathifera</taxon>
        <taxon>Rotifera</taxon>
        <taxon>Eurotatoria</taxon>
        <taxon>Monogononta</taxon>
        <taxon>Pseudotrocha</taxon>
        <taxon>Ploima</taxon>
        <taxon>Brachionidae</taxon>
        <taxon>Brachionus</taxon>
    </lineage>
</organism>
<evidence type="ECO:0000256" key="1">
    <source>
        <dbReference type="SAM" id="Phobius"/>
    </source>
</evidence>
<feature type="transmembrane region" description="Helical" evidence="1">
    <location>
        <begin position="598"/>
        <end position="617"/>
    </location>
</feature>
<feature type="signal peptide" evidence="2">
    <location>
        <begin position="1"/>
        <end position="19"/>
    </location>
</feature>
<keyword evidence="2" id="KW-0732">Signal</keyword>
<dbReference type="AlphaFoldDB" id="A0A813RMH4"/>
<keyword evidence="1" id="KW-0812">Transmembrane</keyword>
<dbReference type="PANTHER" id="PTHR36902">
    <property type="entry name" value="ENRICHED IN SURFACE-LABELED PROTEOME PROTEIN 9"/>
    <property type="match status" value="1"/>
</dbReference>
<keyword evidence="1" id="KW-1133">Transmembrane helix</keyword>
<evidence type="ECO:0000259" key="3">
    <source>
        <dbReference type="Pfam" id="PF25898"/>
    </source>
</evidence>
<dbReference type="Pfam" id="PF25898">
    <property type="entry name" value="LolA_2nd_metazoa"/>
    <property type="match status" value="1"/>
</dbReference>
<dbReference type="InterPro" id="IPR058265">
    <property type="entry name" value="DUF7959"/>
</dbReference>
<proteinExistence type="predicted"/>
<dbReference type="EMBL" id="CAJNOC010000609">
    <property type="protein sequence ID" value="CAF0782421.1"/>
    <property type="molecule type" value="Genomic_DNA"/>
</dbReference>
<evidence type="ECO:0000313" key="6">
    <source>
        <dbReference type="Proteomes" id="UP000663879"/>
    </source>
</evidence>
<feature type="domain" description="DUF7959" evidence="4">
    <location>
        <begin position="463"/>
        <end position="573"/>
    </location>
</feature>
<reference evidence="5" key="1">
    <citation type="submission" date="2021-02" db="EMBL/GenBank/DDBJ databases">
        <authorList>
            <person name="Nowell W R."/>
        </authorList>
    </citation>
    <scope>NUCLEOTIDE SEQUENCE</scope>
    <source>
        <strain evidence="5">Ploen Becks lab</strain>
    </source>
</reference>
<protein>
    <submittedName>
        <fullName evidence="5">Uncharacterized protein</fullName>
    </submittedName>
</protein>
<evidence type="ECO:0000313" key="5">
    <source>
        <dbReference type="EMBL" id="CAF0782421.1"/>
    </source>
</evidence>
<accession>A0A813RMH4</accession>
<evidence type="ECO:0000259" key="4">
    <source>
        <dbReference type="Pfam" id="PF25899"/>
    </source>
</evidence>
<evidence type="ECO:0000256" key="2">
    <source>
        <dbReference type="SAM" id="SignalP"/>
    </source>
</evidence>